<keyword evidence="7" id="KW-1185">Reference proteome</keyword>
<dbReference type="PANTHER" id="PTHR11850">
    <property type="entry name" value="HOMEOBOX PROTEIN TRANSCRIPTION FACTORS"/>
    <property type="match status" value="1"/>
</dbReference>
<gene>
    <name evidence="6" type="ORF">NAPIS_ORF00114</name>
</gene>
<dbReference type="CDD" id="cd00086">
    <property type="entry name" value="homeodomain"/>
    <property type="match status" value="1"/>
</dbReference>
<keyword evidence="3 4" id="KW-0539">Nucleus</keyword>
<dbReference type="InterPro" id="IPR009057">
    <property type="entry name" value="Homeodomain-like_sf"/>
</dbReference>
<organism evidence="6 7">
    <name type="scientific">Vairimorpha apis BRL 01</name>
    <dbReference type="NCBI Taxonomy" id="1037528"/>
    <lineage>
        <taxon>Eukaryota</taxon>
        <taxon>Fungi</taxon>
        <taxon>Fungi incertae sedis</taxon>
        <taxon>Microsporidia</taxon>
        <taxon>Nosematidae</taxon>
        <taxon>Vairimorpha</taxon>
    </lineage>
</organism>
<keyword evidence="2 4" id="KW-0371">Homeobox</keyword>
<evidence type="ECO:0000256" key="4">
    <source>
        <dbReference type="PROSITE-ProRule" id="PRU00108"/>
    </source>
</evidence>
<reference evidence="6 7" key="1">
    <citation type="journal article" date="2013" name="BMC Genomics">
        <title>Genome sequencing and comparative genomics of honey bee microsporidia, Nosema apis reveal novel insights into host-parasite interactions.</title>
        <authorList>
            <person name="Chen Yp."/>
            <person name="Pettis J.S."/>
            <person name="Zhao Y."/>
            <person name="Liu X."/>
            <person name="Tallon L.J."/>
            <person name="Sadzewicz L.D."/>
            <person name="Li R."/>
            <person name="Zheng H."/>
            <person name="Huang S."/>
            <person name="Zhang X."/>
            <person name="Hamilton M.C."/>
            <person name="Pernal S.F."/>
            <person name="Melathopoulos A.P."/>
            <person name="Yan X."/>
            <person name="Evans J.D."/>
        </authorList>
    </citation>
    <scope>NUCLEOTIDE SEQUENCE [LARGE SCALE GENOMIC DNA]</scope>
    <source>
        <strain evidence="6 7">BRL 01</strain>
    </source>
</reference>
<keyword evidence="1 4" id="KW-0238">DNA-binding</keyword>
<dbReference type="Gene3D" id="1.10.10.60">
    <property type="entry name" value="Homeodomain-like"/>
    <property type="match status" value="1"/>
</dbReference>
<dbReference type="SUPFAM" id="SSF46689">
    <property type="entry name" value="Homeodomain-like"/>
    <property type="match status" value="1"/>
</dbReference>
<evidence type="ECO:0000256" key="1">
    <source>
        <dbReference type="ARBA" id="ARBA00023125"/>
    </source>
</evidence>
<dbReference type="EMBL" id="KE646901">
    <property type="protein sequence ID" value="EQB62308.1"/>
    <property type="molecule type" value="Genomic_DNA"/>
</dbReference>
<dbReference type="GO" id="GO:0006355">
    <property type="term" value="P:regulation of DNA-templated transcription"/>
    <property type="evidence" value="ECO:0007669"/>
    <property type="project" value="InterPro"/>
</dbReference>
<accession>T0LDD0</accession>
<dbReference type="OrthoDB" id="10056939at2759"/>
<name>T0LDD0_9MICR</name>
<dbReference type="InterPro" id="IPR050224">
    <property type="entry name" value="TALE_homeobox"/>
</dbReference>
<feature type="DNA-binding region" description="Homeobox" evidence="4">
    <location>
        <begin position="137"/>
        <end position="199"/>
    </location>
</feature>
<proteinExistence type="predicted"/>
<dbReference type="InterPro" id="IPR001356">
    <property type="entry name" value="HD"/>
</dbReference>
<evidence type="ECO:0000313" key="7">
    <source>
        <dbReference type="Proteomes" id="UP000053780"/>
    </source>
</evidence>
<dbReference type="SMART" id="SM00389">
    <property type="entry name" value="HOX"/>
    <property type="match status" value="1"/>
</dbReference>
<comment type="subcellular location">
    <subcellularLocation>
        <location evidence="4">Nucleus</location>
    </subcellularLocation>
</comment>
<dbReference type="HOGENOM" id="CLU_106819_0_0_1"/>
<evidence type="ECO:0000256" key="3">
    <source>
        <dbReference type="ARBA" id="ARBA00023242"/>
    </source>
</evidence>
<evidence type="ECO:0000256" key="2">
    <source>
        <dbReference type="ARBA" id="ARBA00023155"/>
    </source>
</evidence>
<dbReference type="InterPro" id="IPR008422">
    <property type="entry name" value="KN_HD"/>
</dbReference>
<dbReference type="Proteomes" id="UP000053780">
    <property type="component" value="Unassembled WGS sequence"/>
</dbReference>
<dbReference type="AlphaFoldDB" id="T0LDD0"/>
<evidence type="ECO:0000313" key="6">
    <source>
        <dbReference type="EMBL" id="EQB62308.1"/>
    </source>
</evidence>
<evidence type="ECO:0000259" key="5">
    <source>
        <dbReference type="PROSITE" id="PS50071"/>
    </source>
</evidence>
<dbReference type="PROSITE" id="PS50071">
    <property type="entry name" value="HOMEOBOX_2"/>
    <property type="match status" value="1"/>
</dbReference>
<dbReference type="VEuPathDB" id="MicrosporidiaDB:NAPIS_ORF00114"/>
<dbReference type="GO" id="GO:0005634">
    <property type="term" value="C:nucleus"/>
    <property type="evidence" value="ECO:0007669"/>
    <property type="project" value="UniProtKB-SubCell"/>
</dbReference>
<sequence>MVNTINQIVFLIKQIVDAEQEYMIGNGFSSNIHKEDTFNNRLIFCRQKLIDIITYIKTEYENINVTICKTECKFYQIFLCKKLNYIKQLILFEDNLINKINEEIQLFYEKVNIIFYRSYKEDNFNTEDTLISSTNNFKNKRLNYPNKVVRVLKGWLERNILDPYPSEDQKEEFCEKTGLEMNQINNWFINARRRILPQLQRYYEKYI</sequence>
<dbReference type="GO" id="GO:0003677">
    <property type="term" value="F:DNA binding"/>
    <property type="evidence" value="ECO:0007669"/>
    <property type="project" value="UniProtKB-UniRule"/>
</dbReference>
<feature type="domain" description="Homeobox" evidence="5">
    <location>
        <begin position="135"/>
        <end position="198"/>
    </location>
</feature>
<protein>
    <submittedName>
        <fullName evidence="6">Homeobox transcription</fullName>
    </submittedName>
</protein>
<dbReference type="Pfam" id="PF05920">
    <property type="entry name" value="Homeobox_KN"/>
    <property type="match status" value="1"/>
</dbReference>